<reference evidence="3 4" key="1">
    <citation type="submission" date="2020-08" db="EMBL/GenBank/DDBJ databases">
        <title>Genomic Encyclopedia of Type Strains, Phase IV (KMG-IV): sequencing the most valuable type-strain genomes for metagenomic binning, comparative biology and taxonomic classification.</title>
        <authorList>
            <person name="Goeker M."/>
        </authorList>
    </citation>
    <scope>NUCLEOTIDE SEQUENCE [LARGE SCALE GENOMIC DNA]</scope>
    <source>
        <strain evidence="3 4">DSM 29348</strain>
    </source>
</reference>
<accession>A0A7W6GMM7</accession>
<dbReference type="SUPFAM" id="SSF51126">
    <property type="entry name" value="Pectin lyase-like"/>
    <property type="match status" value="1"/>
</dbReference>
<dbReference type="Gene3D" id="2.160.20.10">
    <property type="entry name" value="Single-stranded right-handed beta-helix, Pectin lyase-like"/>
    <property type="match status" value="1"/>
</dbReference>
<evidence type="ECO:0000256" key="1">
    <source>
        <dbReference type="SAM" id="SignalP"/>
    </source>
</evidence>
<dbReference type="InterPro" id="IPR011050">
    <property type="entry name" value="Pectin_lyase_fold/virulence"/>
</dbReference>
<dbReference type="InterPro" id="IPR050909">
    <property type="entry name" value="Bact_Autotransporter_VF"/>
</dbReference>
<gene>
    <name evidence="3" type="ORF">GGR44_000079</name>
</gene>
<feature type="chain" id="PRO_5030584358" evidence="1">
    <location>
        <begin position="30"/>
        <end position="4218"/>
    </location>
</feature>
<evidence type="ECO:0000313" key="4">
    <source>
        <dbReference type="Proteomes" id="UP000552757"/>
    </source>
</evidence>
<keyword evidence="1" id="KW-0732">Signal</keyword>
<proteinExistence type="predicted"/>
<organism evidence="3 4">
    <name type="scientific">Sphingobium fontiphilum</name>
    <dbReference type="NCBI Taxonomy" id="944425"/>
    <lineage>
        <taxon>Bacteria</taxon>
        <taxon>Pseudomonadati</taxon>
        <taxon>Pseudomonadota</taxon>
        <taxon>Alphaproteobacteria</taxon>
        <taxon>Sphingomonadales</taxon>
        <taxon>Sphingomonadaceae</taxon>
        <taxon>Sphingobium</taxon>
    </lineage>
</organism>
<dbReference type="SMART" id="SM00912">
    <property type="entry name" value="Haemagg_act"/>
    <property type="match status" value="1"/>
</dbReference>
<evidence type="ECO:0000259" key="2">
    <source>
        <dbReference type="SMART" id="SM00912"/>
    </source>
</evidence>
<dbReference type="PANTHER" id="PTHR12338">
    <property type="entry name" value="AUTOTRANSPORTER"/>
    <property type="match status" value="1"/>
</dbReference>
<dbReference type="Proteomes" id="UP000552757">
    <property type="component" value="Unassembled WGS sequence"/>
</dbReference>
<feature type="signal peptide" evidence="1">
    <location>
        <begin position="1"/>
        <end position="29"/>
    </location>
</feature>
<dbReference type="EMBL" id="JACIEB010000001">
    <property type="protein sequence ID" value="MBB3980448.1"/>
    <property type="molecule type" value="Genomic_DNA"/>
</dbReference>
<sequence>MMKPANRNRPRAGLLIGVSLVSMAAPAFAQNASVLRGAAGVYTAPVPSPVTVRPASANPLTAAQQRAAASALANQAKAAQQMNLAQQAQAAARAAAAAAGAVPNGLVRGGLMPVANPTPMASDLTGLRTWQGALAPVETITNGKSDVVVTQTEKRAILSWESMNVGANTTLTFSQKENGVAQKDWVALNRIVGEIDPATGLRTAGSTLSPTQILGSIKADGTVLILNQAGVMFGANAQVNTHSLLVSSMEIGRATALNGSISQALTLAERNREYLAYGLLGFRDQASSAERPSAFAFSPMAGSDGSEGGITIARGARITSGDSGFIIGLAPDIVNMGTLTSSNGQVSLQSGRRFFLDRSEGTATSISPFIRGLVITTQALANDAPDSVINGAGAIISADRGYVSLGASQNGAVLQSGILRSTTSVARNGMISVTGGDIRLDAGSLLLLNPDTGAETIPQSAASIASFKTSQIQIGSATSRIEIGSDSLLLAPSADVTIGANAGLAGILAEDATAGQSRIFIDSGATIDVGGVKDYVVPSSRNLIRISPVKGNELRDTPLYRAEFLNGTTVLIDPRLSGVREDGVRWIGSPLIEAASYYEQVGVAASELMTSGGNVTLGVSGHGAADSALAPDIIVKSGARIDISGGWVRYEGGPVQTSRLLTRSGQLVDIGLADPNGDYVGLVEGYTEVQPRFGLSTTYANPVLTGARVEAAYTEGRDAGSLTLKGSAIAFDGTLSAQAFAGARQRAEAKVGTAASTIYGDTRALQGSASELPASGYLNVQGLSQITTDVLGGAGDIRIIRASDIAPLSSSLTFGQSFSFDENGKLVRTERDAGSYLDAGRRDSIWLSADMLNEAGLSQLTLQTSGRIGLDADAAISLADGGAFIGIAGRGIGIDGSVTTHGGAIDLRTVQITQGSVFTDDPIAAGSFDIVVNGTLSTRGRWANDFGNSGLIDGAAYLDGGSISLRVAPRVAIAVAGTNKVREDVSGSILINDGATLDVSGGGYVDVNGRVDMRARGGDVSLINQTNYFQLSPIPLLGLEAEGNVPGIRVTNNPAPENAINPDAINARVSIADGSILAHGFAGGGTFSLETPALSFGEEPAESGTALSLDFFEKTGFANYALTSFGTSLTENNFINRLDGYNALLKTQTLAIGAGETLNLTQSRFTPVLSAAQQLSLMNLETGGSLYSILTPLVMPDAYDRLGATLTLGGLLELHVEQGGSITGDARAALTTPKLWNEGSIRLIGGSVTQAETLPALYANAIGARAFNDFFSVRSDGLIAENGVNALGISDEGQLLTNAQLALRPLYLLGELGADEGIRLSSGSSINLSGASIRNPRAPTIAGSNALRATGNLYDGGSLSTASRLISAGSFFDRPLLGEGVFASTAIATAAVRPERTIMAETGATIDLSGASDTYDLIDSNNRYVSQAAWSAGGSLSIGGGGSISGALIDAHGGSALAQGGTLSFVDPQLVQGIADADGMGQIAADQVMQSGFDTLIAYGSLTGGGDVSLSLGRAFILSSRPFDGDATDFSAYLPTVSAEGDLAIDAPFIRFDSLLQAMTSPLVGTTGEGTVRFTGKSVDVRGAVLFDRSISDVILASSGDLRLIGAVPVEQRLGLDTAVSNSLLGQLVVNGDLTLSAARTYSTTGSSFLVASAADEGTIRFARPQGGSATTPYSAGSNLLVQAANIVQDGSLYAPLGQLTLGSTTALENETSFTPGGSGRFAPVTASVVIGTGSITSVSAGGLSIPYGTTTDEIEYYFNPTSNDPLTAPPTGVLRLAGTSVETQSGATIDLSGGGDVFAYEFVPGTGGSRDVLDRFNADPYSSTNGLSYPDGRQVYAIVPGLSSDAAAAFDPIFGADYGDLYGASAVGKSVYLENVAGLASGWYVLLPAKYAVLPGGIRIVEQTGTEAIVGSSAKLRDGSQIVTGYYGSEATGQRESTLRTFSLQTSDTFRQYSKIVTTSANSVFAAAAKRDGLAIPRLPIDAGRIILEPIANLLLEASLLTTPGKDGRGAQADISGQAFRIVSDLSADAGSDGVIRLDADNLTALGVQSLFIGGIRTETASGKTSLSIRASSISIENDADHILSAPELLFATDGAGSTLTVADGVAIKASGALADPNNADFLIDGATSGMTGQGAVLRVANGVERMVSRVNSDTISALPALAVGSATLSGTSVLASSSGDLSIDASAVLTASNVALDAREVSFAASSDGLSGLVITPGLRAAFAGADHLTVRSPGAIRFEAADGGSLYEFGAVTFDSSGFGLIGDSAASVTIRSDSLRLANSSGATINCAAPCAEGSLFVETGALSFGSGILGVDGFGKSVSISATNGIRYDGVGGLSVGGADLSLATPFIADAAITLLPGVEATLPSLSLGTDASLSITGTAGVVLPDGTPGAKLALTAQDILISGTHLRATAGLLSARATGDISLTDGAILEAPSYARQFGDSADPYLVSAPGGTLSLTSVDGSIIAGTGTRMSVGGTQGKAGALALRAAKGLVTLGGVIDGAAPDGGGSLTLDTGGAFDLDGFSAAPQGFTGTINIHAGSGDLTLSAGRTLIAENLLLASENGGVDIGGAIDTSGINGGDVSLYGRTGVRLRAGSLIDASADGYANDDSRQASAGDVLLGTDGTGALTIDSGATIDLRALRSGNRLVPVIRNGETLFSYVDSDQGGTLTLRAPIIEQDGADSINASFAGTINGARAITAEAFKRYDLGAIAADGRYTGVTIVNGTAVLDTAQTATGLVNFLAARGDGTIPQFIENFDISAAYANLGALSDNPVFLARPGIELTYGGDIKLASNWNFAAANIDVDGAMAAGVMRQSTLLPGKVVVNAGREAELLENHADFLYRVGGSIYGAAGALTLRAGGDLTIAGSITDGMFTFGDQSDPDYLVKVIGGTGGSRQIVVPLSCFGPRSCPGIVSYTNSGQLLRALINFSALSSTSTEVSVPPQPLPNDMPYNALANSAAALGAGTDGAGDPIGSASLFPILSDGSVAGSWSYTLVGGADLGLGTSGLPSIDPLRVDAASLGKVSVEGERSYGYGAGGGATFGGDIVLGNGRFYYGFDELVSENGDALRPRENGYTTINLSGGRYGAISSFLRARALAYFGAQTTGAYRYEGGSTNPTAVSTTAALAEAFLTEIEADLTALVLDPATGIVSGGSSQTSTTAFVRTLVRTGTGDISIAAAGDVDLRNGDTVTTRAVGSTRYQVGGTSVYTVGHLAATGLVMATNMQTGEVLTVDPSSYLAAAPSDEEIGSFRYGRGSQSALAGLFANDPAYLTGGGDIGVGALGDVLGRRDVYGEARVANAGFSFIGSSDQPWRIGAIGDSVNQRINTQLFTSGIGALGGGSLTLRAGGDISDLTLASLSSTTTADAVSSDGLTVTRTLMNWGSGNILVNAGGDLLGGRIDLAHGDGALAIAGSIRSAGTLASFVSGELAQNLLRVRINDAHIRFNVGGSAQLQGIAALGARGDGSDPTMALNAFGFYSANSAIDLIANGGISILDQGATVVTGRTGQAATAVYPATVNLASLTGDLTLTAARAEPGGARTINLFPSPTGQLRLLAGGDINATTITMEDRDPGQLPGYFSAFSVTEPATLVAGQDFSFPVILPDTSTAERAALHNSAITHLGDDEPVRVHAGGDALDLILSLPKQARISAGRDIVNMMLFNQNITANDITRVVAGRDIIATATLTRAQLGNGVFGDPLPALQGNSFVIGGPGAFVLEAGRDAGPFLNSAVVDPRRVRDGEIDFYGQLSMGGGILSIGNEWNPALGETGADINVLFGVGKGADYASLRDIYVDPANIADLDDDLFVQVEDANGNLIADRTQPIYGPILIAWMKAHAADLLSQRYGSTSVTAQQAYDAFLTLPELNQRSFLIKEIYFNELEMTSRPDGPSYLQYSRGYRAVNTLFSPDLGYTANNLEGGEAGASDTVETGNLDLRIATIQTARGGDIALLGPGGRILAGSTVRTSEQAARRTYDGTRLFAGDRAVSLSANGNPALGFSQISPATISSIPAGYEGIITLRGGRLMSFTDGSLLLNQSRLFTRGGGDITLWSSNGDLNAGQGPKSAASFPPVVVRIDENGFSQVDAVGGVSGAGIAAFAPAVGVTPPDVFLIAPRGTVDAGDAGVRVAGNLFVAAAAVANADNFQVGGASIGVVSSPVVDAGAVAASNAASAAASEAAKAATAGKGDEQRTQIFVDVQGYAGDKDRCDQTPRPADCPAQ</sequence>
<protein>
    <submittedName>
        <fullName evidence="3">Filamentous hemagglutinin family protein</fullName>
    </submittedName>
</protein>
<name>A0A7W6GMM7_9SPHN</name>
<feature type="domain" description="Filamentous haemagglutinin FhaB/tRNA nuclease CdiA-like TPS" evidence="2">
    <location>
        <begin position="121"/>
        <end position="255"/>
    </location>
</feature>
<dbReference type="Pfam" id="PF12545">
    <property type="entry name" value="DUF3739"/>
    <property type="match status" value="1"/>
</dbReference>
<dbReference type="InterPro" id="IPR008638">
    <property type="entry name" value="FhaB/CdiA-like_TPS"/>
</dbReference>
<keyword evidence="4" id="KW-1185">Reference proteome</keyword>
<dbReference type="NCBIfam" id="TIGR01901">
    <property type="entry name" value="adhes_NPXG"/>
    <property type="match status" value="1"/>
</dbReference>
<comment type="caution">
    <text evidence="3">The sequence shown here is derived from an EMBL/GenBank/DDBJ whole genome shotgun (WGS) entry which is preliminary data.</text>
</comment>
<dbReference type="InterPro" id="IPR012334">
    <property type="entry name" value="Pectin_lyas_fold"/>
</dbReference>
<dbReference type="Pfam" id="PF05860">
    <property type="entry name" value="TPS"/>
    <property type="match status" value="1"/>
</dbReference>
<evidence type="ECO:0000313" key="3">
    <source>
        <dbReference type="EMBL" id="MBB3980448.1"/>
    </source>
</evidence>
<dbReference type="PANTHER" id="PTHR12338:SF5">
    <property type="entry name" value="ANTIGEN 43-RELATED"/>
    <property type="match status" value="1"/>
</dbReference>
<dbReference type="InterPro" id="IPR021026">
    <property type="entry name" value="Filamn_hemagglutn_DUF3739"/>
</dbReference>